<dbReference type="Proteomes" id="UP001176517">
    <property type="component" value="Unassembled WGS sequence"/>
</dbReference>
<feature type="region of interest" description="Disordered" evidence="1">
    <location>
        <begin position="26"/>
        <end position="95"/>
    </location>
</feature>
<feature type="compositionally biased region" description="Polar residues" evidence="1">
    <location>
        <begin position="26"/>
        <end position="63"/>
    </location>
</feature>
<protein>
    <submittedName>
        <fullName evidence="2">Uncharacterized protein</fullName>
    </submittedName>
</protein>
<dbReference type="AlphaFoldDB" id="A0AAN6GUU8"/>
<organism evidence="2 3">
    <name type="scientific">Tilletia horrida</name>
    <dbReference type="NCBI Taxonomy" id="155126"/>
    <lineage>
        <taxon>Eukaryota</taxon>
        <taxon>Fungi</taxon>
        <taxon>Dikarya</taxon>
        <taxon>Basidiomycota</taxon>
        <taxon>Ustilaginomycotina</taxon>
        <taxon>Exobasidiomycetes</taxon>
        <taxon>Tilletiales</taxon>
        <taxon>Tilletiaceae</taxon>
        <taxon>Tilletia</taxon>
    </lineage>
</organism>
<evidence type="ECO:0000313" key="3">
    <source>
        <dbReference type="Proteomes" id="UP001176517"/>
    </source>
</evidence>
<evidence type="ECO:0000256" key="1">
    <source>
        <dbReference type="SAM" id="MobiDB-lite"/>
    </source>
</evidence>
<name>A0AAN6GUU8_9BASI</name>
<keyword evidence="3" id="KW-1185">Reference proteome</keyword>
<proteinExistence type="predicted"/>
<comment type="caution">
    <text evidence="2">The sequence shown here is derived from an EMBL/GenBank/DDBJ whole genome shotgun (WGS) entry which is preliminary data.</text>
</comment>
<reference evidence="2" key="1">
    <citation type="journal article" date="2023" name="PhytoFront">
        <title>Draft Genome Resources of Seven Strains of Tilletia horrida, Causal Agent of Kernel Smut of Rice.</title>
        <authorList>
            <person name="Khanal S."/>
            <person name="Antony Babu S."/>
            <person name="Zhou X.G."/>
        </authorList>
    </citation>
    <scope>NUCLEOTIDE SEQUENCE</scope>
    <source>
        <strain evidence="2">TX6</strain>
    </source>
</reference>
<gene>
    <name evidence="2" type="ORF">OC846_000864</name>
</gene>
<sequence length="121" mass="12444">MAAPRLTAVTSRSASKVAAPITLRSYATNPSGKSVPASSPQTAGVASSPTPEEALKQQSQTSADELEPIPSHLKARLAKTNSTEKDVVASSRPRVEDVAVKRELPDTATAAPGLAKRAGKA</sequence>
<accession>A0AAN6GUU8</accession>
<dbReference type="EMBL" id="JAPDMZ010000010">
    <property type="protein sequence ID" value="KAK0556837.1"/>
    <property type="molecule type" value="Genomic_DNA"/>
</dbReference>
<feature type="region of interest" description="Disordered" evidence="1">
    <location>
        <begin position="102"/>
        <end position="121"/>
    </location>
</feature>
<feature type="compositionally biased region" description="Basic and acidic residues" evidence="1">
    <location>
        <begin position="82"/>
        <end position="95"/>
    </location>
</feature>
<evidence type="ECO:0000313" key="2">
    <source>
        <dbReference type="EMBL" id="KAK0556837.1"/>
    </source>
</evidence>